<dbReference type="Proteomes" id="UP000515211">
    <property type="component" value="Chromosome 10"/>
</dbReference>
<organism evidence="2 3">
    <name type="scientific">Arachis duranensis</name>
    <name type="common">Wild peanut</name>
    <dbReference type="NCBI Taxonomy" id="130453"/>
    <lineage>
        <taxon>Eukaryota</taxon>
        <taxon>Viridiplantae</taxon>
        <taxon>Streptophyta</taxon>
        <taxon>Embryophyta</taxon>
        <taxon>Tracheophyta</taxon>
        <taxon>Spermatophyta</taxon>
        <taxon>Magnoliopsida</taxon>
        <taxon>eudicotyledons</taxon>
        <taxon>Gunneridae</taxon>
        <taxon>Pentapetalae</taxon>
        <taxon>rosids</taxon>
        <taxon>fabids</taxon>
        <taxon>Fabales</taxon>
        <taxon>Fabaceae</taxon>
        <taxon>Papilionoideae</taxon>
        <taxon>50 kb inversion clade</taxon>
        <taxon>dalbergioids sensu lato</taxon>
        <taxon>Dalbergieae</taxon>
        <taxon>Pterocarpus clade</taxon>
        <taxon>Arachis</taxon>
    </lineage>
</organism>
<proteinExistence type="predicted"/>
<protein>
    <submittedName>
        <fullName evidence="3">Uncharacterized protein LOC107470526</fullName>
    </submittedName>
</protein>
<sequence>MASQDDTSSKDNLRWIEEMDAAFLDALIEKCSKENRVDGTFTTSAYENVLVTLKASFGNHFCKDNLKNRLKTLKDHFRVCYDLFHNLSGFSWNPDTKLFTAKVWVRPNAKK</sequence>
<evidence type="ECO:0000259" key="1">
    <source>
        <dbReference type="Pfam" id="PF12776"/>
    </source>
</evidence>
<reference evidence="2" key="1">
    <citation type="journal article" date="2016" name="Nat. Genet.">
        <title>The genome sequences of Arachis duranensis and Arachis ipaensis, the diploid ancestors of cultivated peanut.</title>
        <authorList>
            <person name="Bertioli D.J."/>
            <person name="Cannon S.B."/>
            <person name="Froenicke L."/>
            <person name="Huang G."/>
            <person name="Farmer A.D."/>
            <person name="Cannon E.K."/>
            <person name="Liu X."/>
            <person name="Gao D."/>
            <person name="Clevenger J."/>
            <person name="Dash S."/>
            <person name="Ren L."/>
            <person name="Moretzsohn M.C."/>
            <person name="Shirasawa K."/>
            <person name="Huang W."/>
            <person name="Vidigal B."/>
            <person name="Abernathy B."/>
            <person name="Chu Y."/>
            <person name="Niederhuth C.E."/>
            <person name="Umale P."/>
            <person name="Araujo A.C."/>
            <person name="Kozik A."/>
            <person name="Kim K.D."/>
            <person name="Burow M.D."/>
            <person name="Varshney R.K."/>
            <person name="Wang X."/>
            <person name="Zhang X."/>
            <person name="Barkley N."/>
            <person name="Guimaraes P.M."/>
            <person name="Isobe S."/>
            <person name="Guo B."/>
            <person name="Liao B."/>
            <person name="Stalker H.T."/>
            <person name="Schmitz R.J."/>
            <person name="Scheffler B.E."/>
            <person name="Leal-Bertioli S.C."/>
            <person name="Xun X."/>
            <person name="Jackson S.A."/>
            <person name="Michelmore R."/>
            <person name="Ozias-Akins P."/>
        </authorList>
    </citation>
    <scope>NUCLEOTIDE SEQUENCE [LARGE SCALE GENOMIC DNA]</scope>
    <source>
        <strain evidence="2">cv. V14167</strain>
    </source>
</reference>
<dbReference type="AlphaFoldDB" id="A0A6P4C6K4"/>
<reference evidence="3" key="2">
    <citation type="submission" date="2025-08" db="UniProtKB">
        <authorList>
            <consortium name="RefSeq"/>
        </authorList>
    </citation>
    <scope>IDENTIFICATION</scope>
    <source>
        <tissue evidence="3">Whole plant</tissue>
    </source>
</reference>
<dbReference type="InterPro" id="IPR024752">
    <property type="entry name" value="Myb/SANT-like_dom"/>
</dbReference>
<keyword evidence="2" id="KW-1185">Reference proteome</keyword>
<feature type="domain" description="Myb/SANT-like" evidence="1">
    <location>
        <begin position="14"/>
        <end position="102"/>
    </location>
</feature>
<evidence type="ECO:0000313" key="3">
    <source>
        <dbReference type="RefSeq" id="XP_015945412.1"/>
    </source>
</evidence>
<dbReference type="RefSeq" id="XP_015945412.1">
    <property type="nucleotide sequence ID" value="XM_016089926.1"/>
</dbReference>
<dbReference type="KEGG" id="adu:107470526"/>
<dbReference type="Pfam" id="PF12776">
    <property type="entry name" value="Myb_DNA-bind_3"/>
    <property type="match status" value="1"/>
</dbReference>
<accession>A0A6P4C6K4</accession>
<evidence type="ECO:0000313" key="2">
    <source>
        <dbReference type="Proteomes" id="UP000515211"/>
    </source>
</evidence>
<dbReference type="PANTHER" id="PTHR46929:SF4">
    <property type="entry name" value="MYB_SANT-LIKE DOMAIN-CONTAINING PROTEIN"/>
    <property type="match status" value="1"/>
</dbReference>
<gene>
    <name evidence="3" type="primary">LOC107470526</name>
</gene>
<name>A0A6P4C6K4_ARADU</name>
<dbReference type="OrthoDB" id="1734412at2759"/>
<dbReference type="PANTHER" id="PTHR46929">
    <property type="entry name" value="EXPRESSED PROTEIN"/>
    <property type="match status" value="1"/>
</dbReference>
<dbReference type="GeneID" id="107470526"/>